<dbReference type="SMART" id="SM00267">
    <property type="entry name" value="GGDEF"/>
    <property type="match status" value="1"/>
</dbReference>
<feature type="domain" description="EAL" evidence="2">
    <location>
        <begin position="273"/>
        <end position="523"/>
    </location>
</feature>
<evidence type="ECO:0000313" key="4">
    <source>
        <dbReference type="EMBL" id="GGZ34493.1"/>
    </source>
</evidence>
<dbReference type="CDD" id="cd01948">
    <property type="entry name" value="EAL"/>
    <property type="match status" value="1"/>
</dbReference>
<name>A0A918UUQ7_9CAUL</name>
<dbReference type="InterPro" id="IPR029787">
    <property type="entry name" value="Nucleotide_cyclase"/>
</dbReference>
<dbReference type="PANTHER" id="PTHR44757">
    <property type="entry name" value="DIGUANYLATE CYCLASE DGCP"/>
    <property type="match status" value="1"/>
</dbReference>
<dbReference type="InterPro" id="IPR043128">
    <property type="entry name" value="Rev_trsase/Diguanyl_cyclase"/>
</dbReference>
<organism evidence="4 5">
    <name type="scientific">Asticcacaulis endophyticus</name>
    <dbReference type="NCBI Taxonomy" id="1395890"/>
    <lineage>
        <taxon>Bacteria</taxon>
        <taxon>Pseudomonadati</taxon>
        <taxon>Pseudomonadota</taxon>
        <taxon>Alphaproteobacteria</taxon>
        <taxon>Caulobacterales</taxon>
        <taxon>Caulobacteraceae</taxon>
        <taxon>Asticcacaulis</taxon>
    </lineage>
</organism>
<dbReference type="PROSITE" id="PS50883">
    <property type="entry name" value="EAL"/>
    <property type="match status" value="1"/>
</dbReference>
<dbReference type="NCBIfam" id="TIGR00254">
    <property type="entry name" value="GGDEF"/>
    <property type="match status" value="1"/>
</dbReference>
<sequence>MAQANGSGFRLPRHLRVENVRELILGLAFLTTIGIGAYFDLFRGLVIFAHGHQTSWINAAAFVFLALLVCGYALSHRRAIALKAALKTRDEAEIRLNEIAFFDTLTGLPNRRKLSHDLAEALSSPHARVGLMMIDLDNFKPLNDAHGHRTGDLLLQMVAERMADALRHQGQLYRTSGDEFAALLIAPAEGEAHADTALRLLQAFEAPFEVTTDKTVPCHLAASIGIALACEAHSLTGSELLKRADMALHRAKDDGRGQFRYYDQEMDARIQARARIEADMRQAILKGEIRAYYQPLVTLSTGQIEGYEVLARWHHPQTGTIAPYAFISVAEDMGLIDQLTLQLLDQACVDAQAWPDNVYISLNISPSQLKDDQLPKDILSLLDSHEFPPSRLEVEVTETALVHDYEAAKRILFALKAKGVRIALDDFGTGYSNLNHLRELPIDKLKIDSSFVLAAQRTPASRKIVEAILSLCKSLDLATTAEGIENFETAHWLSEQGCKTGQGFLFGKAISGEEITVNGFCDEQIEALRIALSALIAADPEKSALMTDGRFPALLAAK</sequence>
<evidence type="ECO:0000313" key="5">
    <source>
        <dbReference type="Proteomes" id="UP000662572"/>
    </source>
</evidence>
<reference evidence="4" key="2">
    <citation type="submission" date="2020-09" db="EMBL/GenBank/DDBJ databases">
        <authorList>
            <person name="Sun Q."/>
            <person name="Kim S."/>
        </authorList>
    </citation>
    <scope>NUCLEOTIDE SEQUENCE</scope>
    <source>
        <strain evidence="4">KCTC 32296</strain>
    </source>
</reference>
<keyword evidence="1" id="KW-0472">Membrane</keyword>
<protein>
    <recommendedName>
        <fullName evidence="6">Diguanylate cyclase (GGDEF) domain-containing protein</fullName>
    </recommendedName>
</protein>
<dbReference type="InterPro" id="IPR035919">
    <property type="entry name" value="EAL_sf"/>
</dbReference>
<feature type="transmembrane region" description="Helical" evidence="1">
    <location>
        <begin position="23"/>
        <end position="49"/>
    </location>
</feature>
<accession>A0A918UUQ7</accession>
<keyword evidence="5" id="KW-1185">Reference proteome</keyword>
<dbReference type="Gene3D" id="3.20.20.450">
    <property type="entry name" value="EAL domain"/>
    <property type="match status" value="1"/>
</dbReference>
<keyword evidence="1" id="KW-1133">Transmembrane helix</keyword>
<dbReference type="PROSITE" id="PS50887">
    <property type="entry name" value="GGDEF"/>
    <property type="match status" value="1"/>
</dbReference>
<dbReference type="InterPro" id="IPR052155">
    <property type="entry name" value="Biofilm_reg_signaling"/>
</dbReference>
<evidence type="ECO:0000256" key="1">
    <source>
        <dbReference type="SAM" id="Phobius"/>
    </source>
</evidence>
<gene>
    <name evidence="4" type="ORF">GCM10011273_21160</name>
</gene>
<dbReference type="SMART" id="SM00052">
    <property type="entry name" value="EAL"/>
    <property type="match status" value="1"/>
</dbReference>
<dbReference type="InterPro" id="IPR001633">
    <property type="entry name" value="EAL_dom"/>
</dbReference>
<comment type="caution">
    <text evidence="4">The sequence shown here is derived from an EMBL/GenBank/DDBJ whole genome shotgun (WGS) entry which is preliminary data.</text>
</comment>
<feature type="domain" description="GGDEF" evidence="3">
    <location>
        <begin position="127"/>
        <end position="264"/>
    </location>
</feature>
<evidence type="ECO:0000259" key="2">
    <source>
        <dbReference type="PROSITE" id="PS50883"/>
    </source>
</evidence>
<dbReference type="Pfam" id="PF00563">
    <property type="entry name" value="EAL"/>
    <property type="match status" value="1"/>
</dbReference>
<dbReference type="EMBL" id="BMZB01000002">
    <property type="protein sequence ID" value="GGZ34493.1"/>
    <property type="molecule type" value="Genomic_DNA"/>
</dbReference>
<dbReference type="AlphaFoldDB" id="A0A918UUQ7"/>
<dbReference type="InterPro" id="IPR000160">
    <property type="entry name" value="GGDEF_dom"/>
</dbReference>
<dbReference type="RefSeq" id="WP_189486406.1">
    <property type="nucleotide sequence ID" value="NZ_BMZB01000002.1"/>
</dbReference>
<dbReference type="PANTHER" id="PTHR44757:SF2">
    <property type="entry name" value="BIOFILM ARCHITECTURE MAINTENANCE PROTEIN MBAA"/>
    <property type="match status" value="1"/>
</dbReference>
<dbReference type="Gene3D" id="3.30.70.270">
    <property type="match status" value="1"/>
</dbReference>
<dbReference type="SUPFAM" id="SSF55073">
    <property type="entry name" value="Nucleotide cyclase"/>
    <property type="match status" value="1"/>
</dbReference>
<dbReference type="Proteomes" id="UP000662572">
    <property type="component" value="Unassembled WGS sequence"/>
</dbReference>
<evidence type="ECO:0000259" key="3">
    <source>
        <dbReference type="PROSITE" id="PS50887"/>
    </source>
</evidence>
<feature type="transmembrane region" description="Helical" evidence="1">
    <location>
        <begin position="55"/>
        <end position="74"/>
    </location>
</feature>
<proteinExistence type="predicted"/>
<dbReference type="CDD" id="cd01949">
    <property type="entry name" value="GGDEF"/>
    <property type="match status" value="1"/>
</dbReference>
<dbReference type="Pfam" id="PF00990">
    <property type="entry name" value="GGDEF"/>
    <property type="match status" value="1"/>
</dbReference>
<dbReference type="SUPFAM" id="SSF141868">
    <property type="entry name" value="EAL domain-like"/>
    <property type="match status" value="1"/>
</dbReference>
<keyword evidence="1" id="KW-0812">Transmembrane</keyword>
<evidence type="ECO:0008006" key="6">
    <source>
        <dbReference type="Google" id="ProtNLM"/>
    </source>
</evidence>
<reference evidence="4" key="1">
    <citation type="journal article" date="2014" name="Int. J. Syst. Evol. Microbiol.">
        <title>Complete genome sequence of Corynebacterium casei LMG S-19264T (=DSM 44701T), isolated from a smear-ripened cheese.</title>
        <authorList>
            <consortium name="US DOE Joint Genome Institute (JGI-PGF)"/>
            <person name="Walter F."/>
            <person name="Albersmeier A."/>
            <person name="Kalinowski J."/>
            <person name="Ruckert C."/>
        </authorList>
    </citation>
    <scope>NUCLEOTIDE SEQUENCE</scope>
    <source>
        <strain evidence="4">KCTC 32296</strain>
    </source>
</reference>